<name>A0A1T4V6S4_9GAMM</name>
<dbReference type="PROSITE" id="PS50075">
    <property type="entry name" value="CARRIER"/>
    <property type="match status" value="1"/>
</dbReference>
<dbReference type="EMBL" id="FUXX01000011">
    <property type="protein sequence ID" value="SKA60668.1"/>
    <property type="molecule type" value="Genomic_DNA"/>
</dbReference>
<feature type="modified residue" description="O-(pantetheine 4'-phosphoryl)serine" evidence="3">
    <location>
        <position position="39"/>
    </location>
</feature>
<keyword evidence="3" id="KW-0443">Lipid metabolism</keyword>
<evidence type="ECO:0000259" key="4">
    <source>
        <dbReference type="PROSITE" id="PS50075"/>
    </source>
</evidence>
<dbReference type="Pfam" id="PF00550">
    <property type="entry name" value="PP-binding"/>
    <property type="match status" value="1"/>
</dbReference>
<dbReference type="Proteomes" id="UP000242432">
    <property type="component" value="Unassembled WGS sequence"/>
</dbReference>
<dbReference type="InterPro" id="IPR036736">
    <property type="entry name" value="ACP-like_sf"/>
</dbReference>
<accession>A0A1T4V6S4</accession>
<keyword evidence="3" id="KW-0276">Fatty acid metabolism</keyword>
<dbReference type="GO" id="GO:0016020">
    <property type="term" value="C:membrane"/>
    <property type="evidence" value="ECO:0007669"/>
    <property type="project" value="GOC"/>
</dbReference>
<sequence>MTQQEIFTQIQQMLASLFEIEPSEIKPESKLFEELELDSIDAIDLVVKLQKTIGKKIMPEEFKNVRTVQDVVDVVYKLVNNS</sequence>
<keyword evidence="3" id="KW-0963">Cytoplasm</keyword>
<dbReference type="STRING" id="83771.SAMN02910357_01658"/>
<comment type="pathway">
    <text evidence="3">Lipid metabolism; fatty acid biosynthesis.</text>
</comment>
<proteinExistence type="inferred from homology"/>
<dbReference type="GO" id="GO:0000036">
    <property type="term" value="F:acyl carrier activity"/>
    <property type="evidence" value="ECO:0007669"/>
    <property type="project" value="UniProtKB-UniRule"/>
</dbReference>
<dbReference type="GO" id="GO:0005829">
    <property type="term" value="C:cytosol"/>
    <property type="evidence" value="ECO:0007669"/>
    <property type="project" value="TreeGrafter"/>
</dbReference>
<comment type="function">
    <text evidence="3">Carrier of the growing fatty acid chain in fatty acid biosynthesis.</text>
</comment>
<protein>
    <recommendedName>
        <fullName evidence="3">Acyl carrier protein</fullName>
        <shortName evidence="3">ACP</shortName>
    </recommendedName>
</protein>
<keyword evidence="3" id="KW-0275">Fatty acid biosynthesis</keyword>
<evidence type="ECO:0000256" key="2">
    <source>
        <dbReference type="ARBA" id="ARBA00022553"/>
    </source>
</evidence>
<comment type="PTM">
    <text evidence="3">4'-phosphopantetheine is transferred from CoA to a specific serine of apo-ACP by AcpS. This modification is essential for activity because fatty acids are bound in thioester linkage to the sulfhydryl of the prosthetic group.</text>
</comment>
<dbReference type="UniPathway" id="UPA00094"/>
<comment type="similarity">
    <text evidence="3">Belongs to the acyl carrier protein (ACP) family.</text>
</comment>
<dbReference type="SUPFAM" id="SSF47336">
    <property type="entry name" value="ACP-like"/>
    <property type="match status" value="1"/>
</dbReference>
<evidence type="ECO:0000256" key="1">
    <source>
        <dbReference type="ARBA" id="ARBA00022450"/>
    </source>
</evidence>
<evidence type="ECO:0000313" key="6">
    <source>
        <dbReference type="Proteomes" id="UP000242432"/>
    </source>
</evidence>
<keyword evidence="6" id="KW-1185">Reference proteome</keyword>
<keyword evidence="3" id="KW-0444">Lipid biosynthesis</keyword>
<dbReference type="InterPro" id="IPR003231">
    <property type="entry name" value="ACP"/>
</dbReference>
<reference evidence="6" key="1">
    <citation type="submission" date="2017-02" db="EMBL/GenBank/DDBJ databases">
        <authorList>
            <person name="Varghese N."/>
            <person name="Submissions S."/>
        </authorList>
    </citation>
    <scope>NUCLEOTIDE SEQUENCE [LARGE SCALE GENOMIC DNA]</scope>
    <source>
        <strain evidence="6">DSM 3072</strain>
    </source>
</reference>
<comment type="subcellular location">
    <subcellularLocation>
        <location evidence="3">Cytoplasm</location>
    </subcellularLocation>
</comment>
<keyword evidence="2 3" id="KW-0597">Phosphoprotein</keyword>
<dbReference type="NCBIfam" id="NF003757">
    <property type="entry name" value="PRK05350.1"/>
    <property type="match status" value="1"/>
</dbReference>
<dbReference type="HAMAP" id="MF_01217">
    <property type="entry name" value="Acyl_carrier"/>
    <property type="match status" value="1"/>
</dbReference>
<feature type="domain" description="Carrier" evidence="4">
    <location>
        <begin position="4"/>
        <end position="79"/>
    </location>
</feature>
<dbReference type="PANTHER" id="PTHR20863">
    <property type="entry name" value="ACYL CARRIER PROTEIN"/>
    <property type="match status" value="1"/>
</dbReference>
<dbReference type="GO" id="GO:0009245">
    <property type="term" value="P:lipid A biosynthetic process"/>
    <property type="evidence" value="ECO:0007669"/>
    <property type="project" value="TreeGrafter"/>
</dbReference>
<gene>
    <name evidence="3" type="primary">acpP</name>
    <name evidence="5" type="ORF">SAMN02745213_00936</name>
</gene>
<keyword evidence="1 3" id="KW-0596">Phosphopantetheine</keyword>
<dbReference type="PANTHER" id="PTHR20863:SF69">
    <property type="entry name" value="ACYL CARRIER PROTEIN"/>
    <property type="match status" value="1"/>
</dbReference>
<evidence type="ECO:0000256" key="3">
    <source>
        <dbReference type="HAMAP-Rule" id="MF_01217"/>
    </source>
</evidence>
<dbReference type="RefSeq" id="WP_031491568.1">
    <property type="nucleotide sequence ID" value="NZ_FUXX01000011.1"/>
</dbReference>
<dbReference type="AlphaFoldDB" id="A0A1T4V6S4"/>
<dbReference type="Gene3D" id="1.10.1200.10">
    <property type="entry name" value="ACP-like"/>
    <property type="match status" value="1"/>
</dbReference>
<dbReference type="InterPro" id="IPR009081">
    <property type="entry name" value="PP-bd_ACP"/>
</dbReference>
<evidence type="ECO:0000313" key="5">
    <source>
        <dbReference type="EMBL" id="SKA60668.1"/>
    </source>
</evidence>
<organism evidence="5 6">
    <name type="scientific">Succinivibrio dextrinosolvens DSM 3072</name>
    <dbReference type="NCBI Taxonomy" id="1123324"/>
    <lineage>
        <taxon>Bacteria</taxon>
        <taxon>Pseudomonadati</taxon>
        <taxon>Pseudomonadota</taxon>
        <taxon>Gammaproteobacteria</taxon>
        <taxon>Aeromonadales</taxon>
        <taxon>Succinivibrionaceae</taxon>
        <taxon>Succinivibrio</taxon>
    </lineage>
</organism>
<dbReference type="GO" id="GO:0000035">
    <property type="term" value="F:acyl binding"/>
    <property type="evidence" value="ECO:0007669"/>
    <property type="project" value="TreeGrafter"/>
</dbReference>